<dbReference type="STRING" id="933388.S7Z5Z2"/>
<proteinExistence type="inferred from homology"/>
<dbReference type="PANTHER" id="PTHR10642:SF26">
    <property type="entry name" value="RIBONUCLEASE H1"/>
    <property type="match status" value="1"/>
</dbReference>
<dbReference type="Pfam" id="PF00075">
    <property type="entry name" value="RNase_H"/>
    <property type="match status" value="1"/>
</dbReference>
<protein>
    <recommendedName>
        <fullName evidence="3">ribonuclease H</fullName>
        <ecNumber evidence="3">3.1.26.4</ecNumber>
    </recommendedName>
</protein>
<organism evidence="9 10">
    <name type="scientific">Penicillium oxalicum (strain 114-2 / CGMCC 5302)</name>
    <name type="common">Penicillium decumbens</name>
    <dbReference type="NCBI Taxonomy" id="933388"/>
    <lineage>
        <taxon>Eukaryota</taxon>
        <taxon>Fungi</taxon>
        <taxon>Dikarya</taxon>
        <taxon>Ascomycota</taxon>
        <taxon>Pezizomycotina</taxon>
        <taxon>Eurotiomycetes</taxon>
        <taxon>Eurotiomycetidae</taxon>
        <taxon>Eurotiales</taxon>
        <taxon>Aspergillaceae</taxon>
        <taxon>Penicillium</taxon>
    </lineage>
</organism>
<dbReference type="eggNOG" id="KOG3752">
    <property type="taxonomic scope" value="Eukaryota"/>
</dbReference>
<comment type="catalytic activity">
    <reaction evidence="1">
        <text>Endonucleolytic cleavage to 5'-phosphomonoester.</text>
        <dbReference type="EC" id="3.1.26.4"/>
    </reaction>
</comment>
<dbReference type="InterPro" id="IPR050092">
    <property type="entry name" value="RNase_H"/>
</dbReference>
<dbReference type="AlphaFoldDB" id="S7Z5Z2"/>
<dbReference type="InterPro" id="IPR036397">
    <property type="entry name" value="RNaseH_sf"/>
</dbReference>
<dbReference type="GO" id="GO:0043137">
    <property type="term" value="P:DNA replication, removal of RNA primer"/>
    <property type="evidence" value="ECO:0007669"/>
    <property type="project" value="TreeGrafter"/>
</dbReference>
<evidence type="ECO:0000256" key="2">
    <source>
        <dbReference type="ARBA" id="ARBA00005300"/>
    </source>
</evidence>
<dbReference type="CDD" id="cd13934">
    <property type="entry name" value="RNase_H_Dikarya_like"/>
    <property type="match status" value="1"/>
</dbReference>
<evidence type="ECO:0000256" key="1">
    <source>
        <dbReference type="ARBA" id="ARBA00000077"/>
    </source>
</evidence>
<feature type="domain" description="RNase H type-1" evidence="8">
    <location>
        <begin position="26"/>
        <end position="188"/>
    </location>
</feature>
<comment type="similarity">
    <text evidence="2">Belongs to the RNase H family.</text>
</comment>
<sequence length="230" mass="26027">MSSPTDPVVSQAARRRCWTLDEDDVPSHTHLMSIDGACSNNGRGDAVMSVGVLWANKGFERHYNCAQIVEYKRSTSQIAELLACKTALDLLEDRYETATDNPLYGDRPNVVLKSDSAYLVQGITEYMPKWVANGFINSKGLPVANQELWQEVDRLLTLLETGGMRIQFWLVPREQNTEADALARWAMRNPTSDKYSYLTVQDKMWMGLSSAEQDEEELHEIWGTGDFVLE</sequence>
<keyword evidence="7" id="KW-0378">Hydrolase</keyword>
<evidence type="ECO:0000259" key="8">
    <source>
        <dbReference type="PROSITE" id="PS50879"/>
    </source>
</evidence>
<dbReference type="Gene3D" id="3.30.420.10">
    <property type="entry name" value="Ribonuclease H-like superfamily/Ribonuclease H"/>
    <property type="match status" value="1"/>
</dbReference>
<evidence type="ECO:0000256" key="5">
    <source>
        <dbReference type="ARBA" id="ARBA00022723"/>
    </source>
</evidence>
<dbReference type="PROSITE" id="PS50879">
    <property type="entry name" value="RNASE_H_1"/>
    <property type="match status" value="1"/>
</dbReference>
<keyword evidence="10" id="KW-1185">Reference proteome</keyword>
<dbReference type="PANTHER" id="PTHR10642">
    <property type="entry name" value="RIBONUCLEASE H1"/>
    <property type="match status" value="1"/>
</dbReference>
<evidence type="ECO:0000256" key="7">
    <source>
        <dbReference type="ARBA" id="ARBA00022801"/>
    </source>
</evidence>
<gene>
    <name evidence="9" type="ORF">PDE_00871</name>
</gene>
<dbReference type="EC" id="3.1.26.4" evidence="3"/>
<dbReference type="SUPFAM" id="SSF53098">
    <property type="entry name" value="Ribonuclease H-like"/>
    <property type="match status" value="1"/>
</dbReference>
<name>S7Z5Z2_PENO1</name>
<dbReference type="GO" id="GO:0046872">
    <property type="term" value="F:metal ion binding"/>
    <property type="evidence" value="ECO:0007669"/>
    <property type="project" value="UniProtKB-KW"/>
</dbReference>
<keyword evidence="5" id="KW-0479">Metal-binding</keyword>
<dbReference type="InterPro" id="IPR002156">
    <property type="entry name" value="RNaseH_domain"/>
</dbReference>
<dbReference type="PhylomeDB" id="S7Z5Z2"/>
<dbReference type="OrthoDB" id="245563at2759"/>
<accession>S7Z5Z2</accession>
<evidence type="ECO:0000256" key="6">
    <source>
        <dbReference type="ARBA" id="ARBA00022759"/>
    </source>
</evidence>
<dbReference type="GO" id="GO:0004523">
    <property type="term" value="F:RNA-DNA hybrid ribonuclease activity"/>
    <property type="evidence" value="ECO:0007669"/>
    <property type="project" value="UniProtKB-EC"/>
</dbReference>
<keyword evidence="4" id="KW-0540">Nuclease</keyword>
<keyword evidence="6" id="KW-0255">Endonuclease</keyword>
<evidence type="ECO:0000313" key="9">
    <source>
        <dbReference type="EMBL" id="EPS25935.1"/>
    </source>
</evidence>
<evidence type="ECO:0000256" key="4">
    <source>
        <dbReference type="ARBA" id="ARBA00022722"/>
    </source>
</evidence>
<evidence type="ECO:0000256" key="3">
    <source>
        <dbReference type="ARBA" id="ARBA00012180"/>
    </source>
</evidence>
<dbReference type="EMBL" id="KB644408">
    <property type="protein sequence ID" value="EPS25935.1"/>
    <property type="molecule type" value="Genomic_DNA"/>
</dbReference>
<evidence type="ECO:0000313" key="10">
    <source>
        <dbReference type="Proteomes" id="UP000019376"/>
    </source>
</evidence>
<dbReference type="InterPro" id="IPR012337">
    <property type="entry name" value="RNaseH-like_sf"/>
</dbReference>
<dbReference type="HOGENOM" id="CLU_030894_6_3_1"/>
<dbReference type="Proteomes" id="UP000019376">
    <property type="component" value="Unassembled WGS sequence"/>
</dbReference>
<reference evidence="9 10" key="1">
    <citation type="journal article" date="2013" name="PLoS ONE">
        <title>Genomic and secretomic analyses reveal unique features of the lignocellulolytic enzyme system of Penicillium decumbens.</title>
        <authorList>
            <person name="Liu G."/>
            <person name="Zhang L."/>
            <person name="Wei X."/>
            <person name="Zou G."/>
            <person name="Qin Y."/>
            <person name="Ma L."/>
            <person name="Li J."/>
            <person name="Zheng H."/>
            <person name="Wang S."/>
            <person name="Wang C."/>
            <person name="Xun L."/>
            <person name="Zhao G.-P."/>
            <person name="Zhou Z."/>
            <person name="Qu Y."/>
        </authorList>
    </citation>
    <scope>NUCLEOTIDE SEQUENCE [LARGE SCALE GENOMIC DNA]</scope>
    <source>
        <strain evidence="10">114-2 / CGMCC 5302</strain>
    </source>
</reference>
<dbReference type="GO" id="GO:0003676">
    <property type="term" value="F:nucleic acid binding"/>
    <property type="evidence" value="ECO:0007669"/>
    <property type="project" value="InterPro"/>
</dbReference>